<proteinExistence type="predicted"/>
<keyword evidence="2" id="KW-1185">Reference proteome</keyword>
<dbReference type="Proteomes" id="UP001057498">
    <property type="component" value="Chromosome"/>
</dbReference>
<reference evidence="1" key="1">
    <citation type="submission" date="2022-04" db="EMBL/GenBank/DDBJ databases">
        <title>Whole genome sequence of Sphaerotilus sp. FB-5.</title>
        <authorList>
            <person name="Takeda M."/>
            <person name="Narihara S."/>
            <person name="Akimoto M."/>
            <person name="Akimoto R."/>
            <person name="Nishiyashiki S."/>
            <person name="Murakami T."/>
        </authorList>
    </citation>
    <scope>NUCLEOTIDE SEQUENCE</scope>
    <source>
        <strain evidence="1">FB-5</strain>
    </source>
</reference>
<dbReference type="EMBL" id="AP025730">
    <property type="protein sequence ID" value="BDI03510.1"/>
    <property type="molecule type" value="Genomic_DNA"/>
</dbReference>
<name>A0ABM7YH55_9BURK</name>
<evidence type="ECO:0000313" key="2">
    <source>
        <dbReference type="Proteomes" id="UP001057498"/>
    </source>
</evidence>
<sequence length="131" mass="15027">MRITEEQIQEAKKSFDSAGRGHYEHDDCIRIAYEWLDAQKKTKHPRNKPLSLKQLIASWGGRYVSRGDIEIAAILHPEVLGNYPFYNISSRLTEPSTTRLSSIVSAFTQHQREFHSPGDYSIHEKNGDRGN</sequence>
<gene>
    <name evidence="1" type="ORF">CATMQ487_04800</name>
</gene>
<organism evidence="1 2">
    <name type="scientific">Sphaerotilus microaerophilus</name>
    <dbReference type="NCBI Taxonomy" id="2914710"/>
    <lineage>
        <taxon>Bacteria</taxon>
        <taxon>Pseudomonadati</taxon>
        <taxon>Pseudomonadota</taxon>
        <taxon>Betaproteobacteria</taxon>
        <taxon>Burkholderiales</taxon>
        <taxon>Sphaerotilaceae</taxon>
        <taxon>Sphaerotilus</taxon>
    </lineage>
</organism>
<accession>A0ABM7YH55</accession>
<evidence type="ECO:0000313" key="1">
    <source>
        <dbReference type="EMBL" id="BDI03510.1"/>
    </source>
</evidence>
<dbReference type="RefSeq" id="WP_251971794.1">
    <property type="nucleotide sequence ID" value="NZ_AP025730.1"/>
</dbReference>
<protein>
    <submittedName>
        <fullName evidence="1">Uncharacterized protein</fullName>
    </submittedName>
</protein>